<dbReference type="Gene3D" id="3.30.1150.10">
    <property type="match status" value="1"/>
</dbReference>
<evidence type="ECO:0000313" key="4">
    <source>
        <dbReference type="Proteomes" id="UP001326715"/>
    </source>
</evidence>
<organism evidence="1 3">
    <name type="scientific">Chitinophaga sancti</name>
    <dbReference type="NCBI Taxonomy" id="1004"/>
    <lineage>
        <taxon>Bacteria</taxon>
        <taxon>Pseudomonadati</taxon>
        <taxon>Bacteroidota</taxon>
        <taxon>Chitinophagia</taxon>
        <taxon>Chitinophagales</taxon>
        <taxon>Chitinophagaceae</taxon>
        <taxon>Chitinophaga</taxon>
    </lineage>
</organism>
<sequence length="136" mass="15666">MLVTLLLGYLSMKMDTLPIGNCKLERDRILEEWVVREPEVAPVFPGGQDSLISFFSRNLHIPYREDIEQPYYASSFPMFVIDTSGYIKKIGFMSYRNPYTLLDSAVQKVIVKMPQWKPGMCNGVKVPVLFMLPVRL</sequence>
<dbReference type="SUPFAM" id="SSF74653">
    <property type="entry name" value="TolA/TonB C-terminal domain"/>
    <property type="match status" value="1"/>
</dbReference>
<dbReference type="RefSeq" id="WP_143150605.1">
    <property type="nucleotide sequence ID" value="NZ_CP139972.1"/>
</dbReference>
<keyword evidence="4" id="KW-1185">Reference proteome</keyword>
<dbReference type="AlphaFoldDB" id="A0A1K1MKY6"/>
<evidence type="ECO:0000313" key="1">
    <source>
        <dbReference type="EMBL" id="SFW23741.1"/>
    </source>
</evidence>
<dbReference type="EMBL" id="CP140154">
    <property type="protein sequence ID" value="WQG91603.1"/>
    <property type="molecule type" value="Genomic_DNA"/>
</dbReference>
<dbReference type="OrthoDB" id="964531at2"/>
<dbReference type="EMBL" id="FPIZ01000002">
    <property type="protein sequence ID" value="SFW23741.1"/>
    <property type="molecule type" value="Genomic_DNA"/>
</dbReference>
<gene>
    <name evidence="1" type="ORF">SAMN05661012_00664</name>
    <name evidence="2" type="ORF">SR876_08820</name>
</gene>
<name>A0A1K1MKY6_9BACT</name>
<evidence type="ECO:0000313" key="2">
    <source>
        <dbReference type="EMBL" id="WQG91603.1"/>
    </source>
</evidence>
<dbReference type="Proteomes" id="UP001326715">
    <property type="component" value="Chromosome"/>
</dbReference>
<accession>A0A1K1MKY6</accession>
<proteinExistence type="predicted"/>
<evidence type="ECO:0000313" key="3">
    <source>
        <dbReference type="Proteomes" id="UP000183788"/>
    </source>
</evidence>
<reference evidence="2 4" key="2">
    <citation type="submission" date="2023-11" db="EMBL/GenBank/DDBJ databases">
        <title>MicrobeMod: A computational toolkit for identifying prokaryotic methylation and restriction-modification with nanopore sequencing.</title>
        <authorList>
            <person name="Crits-Christoph A."/>
            <person name="Kang S.C."/>
            <person name="Lee H."/>
            <person name="Ostrov N."/>
        </authorList>
    </citation>
    <scope>NUCLEOTIDE SEQUENCE [LARGE SCALE GENOMIC DNA]</scope>
    <source>
        <strain evidence="2 4">ATCC 23090</strain>
    </source>
</reference>
<protein>
    <submittedName>
        <fullName evidence="1">Protein TonB</fullName>
    </submittedName>
</protein>
<dbReference type="Proteomes" id="UP000183788">
    <property type="component" value="Unassembled WGS sequence"/>
</dbReference>
<dbReference type="STRING" id="1004.SAMN05661012_00664"/>
<reference evidence="1 3" key="1">
    <citation type="submission" date="2016-11" db="EMBL/GenBank/DDBJ databases">
        <authorList>
            <person name="Jaros S."/>
            <person name="Januszkiewicz K."/>
            <person name="Wedrychowicz H."/>
        </authorList>
    </citation>
    <scope>NUCLEOTIDE SEQUENCE [LARGE SCALE GENOMIC DNA]</scope>
    <source>
        <strain evidence="1 3">DSM 784</strain>
    </source>
</reference>